<dbReference type="EMBL" id="CP019606">
    <property type="protein sequence ID" value="AQP49066.1"/>
    <property type="molecule type" value="Genomic_DNA"/>
</dbReference>
<evidence type="ECO:0008006" key="4">
    <source>
        <dbReference type="Google" id="ProtNLM"/>
    </source>
</evidence>
<dbReference type="AlphaFoldDB" id="A0A1Q2CSH2"/>
<keyword evidence="1" id="KW-1133">Transmembrane helix</keyword>
<dbReference type="KEGG" id="tes:BW730_17770"/>
<accession>A0A1Q2CSH2</accession>
<evidence type="ECO:0000313" key="3">
    <source>
        <dbReference type="Proteomes" id="UP000188145"/>
    </source>
</evidence>
<gene>
    <name evidence="2" type="ORF">BW730_17770</name>
</gene>
<name>A0A1Q2CSH2_9ACTN</name>
<evidence type="ECO:0000313" key="2">
    <source>
        <dbReference type="EMBL" id="AQP49066.1"/>
    </source>
</evidence>
<organism evidence="2 3">
    <name type="scientific">Tessaracoccus aquimaris</name>
    <dbReference type="NCBI Taxonomy" id="1332264"/>
    <lineage>
        <taxon>Bacteria</taxon>
        <taxon>Bacillati</taxon>
        <taxon>Actinomycetota</taxon>
        <taxon>Actinomycetes</taxon>
        <taxon>Propionibacteriales</taxon>
        <taxon>Propionibacteriaceae</taxon>
        <taxon>Tessaracoccus</taxon>
    </lineage>
</organism>
<keyword evidence="1" id="KW-0812">Transmembrane</keyword>
<proteinExistence type="predicted"/>
<feature type="transmembrane region" description="Helical" evidence="1">
    <location>
        <begin position="6"/>
        <end position="25"/>
    </location>
</feature>
<feature type="transmembrane region" description="Helical" evidence="1">
    <location>
        <begin position="37"/>
        <end position="66"/>
    </location>
</feature>
<reference evidence="3" key="1">
    <citation type="submission" date="2017-02" db="EMBL/GenBank/DDBJ databases">
        <title>Tessaracoccus aquaemaris sp. nov., isolated from the intestine of a Korean rockfish, Sebastes schlegelii, in a marine aquaculture pond.</title>
        <authorList>
            <person name="Tak E.J."/>
            <person name="Bae J.-W."/>
        </authorList>
    </citation>
    <scope>NUCLEOTIDE SEQUENCE [LARGE SCALE GENOMIC DNA]</scope>
    <source>
        <strain evidence="3">NSG39</strain>
    </source>
</reference>
<dbReference type="Proteomes" id="UP000188145">
    <property type="component" value="Chromosome"/>
</dbReference>
<dbReference type="OrthoDB" id="677174at2"/>
<evidence type="ECO:0000256" key="1">
    <source>
        <dbReference type="SAM" id="Phobius"/>
    </source>
</evidence>
<sequence length="211" mass="23332">MPWLEIIGWVGSGLVVWSLMVARVIRFRWMNLAGSAIATVYNGVIGVWPFMAMNAIIAVIDIYWLFRLYREKHDAGVFDVVEVGADDAYLRRVLDFHADDIAATAPNFRPDAVSADCSSWLVVRGDETVGAVLVTPGEPGEAKVELDWVTPRFRDFTPGEFVHSRSGIFAAKGYERVVVENAPESEAGYLSRVGFTRDGARWVRPVVAPAA</sequence>
<keyword evidence="3" id="KW-1185">Reference proteome</keyword>
<dbReference type="RefSeq" id="WP_077687422.1">
    <property type="nucleotide sequence ID" value="NZ_CP019606.1"/>
</dbReference>
<keyword evidence="1" id="KW-0472">Membrane</keyword>
<protein>
    <recommendedName>
        <fullName evidence="4">N-acetyltransferase domain-containing protein</fullName>
    </recommendedName>
</protein>